<evidence type="ECO:0000313" key="3">
    <source>
        <dbReference type="Proteomes" id="UP001318860"/>
    </source>
</evidence>
<feature type="compositionally biased region" description="Polar residues" evidence="1">
    <location>
        <begin position="142"/>
        <end position="154"/>
    </location>
</feature>
<protein>
    <submittedName>
        <fullName evidence="2">Uncharacterized protein</fullName>
    </submittedName>
</protein>
<feature type="region of interest" description="Disordered" evidence="1">
    <location>
        <begin position="123"/>
        <end position="170"/>
    </location>
</feature>
<proteinExistence type="predicted"/>
<evidence type="ECO:0000256" key="1">
    <source>
        <dbReference type="SAM" id="MobiDB-lite"/>
    </source>
</evidence>
<comment type="caution">
    <text evidence="2">The sequence shown here is derived from an EMBL/GenBank/DDBJ whole genome shotgun (WGS) entry which is preliminary data.</text>
</comment>
<keyword evidence="3" id="KW-1185">Reference proteome</keyword>
<organism evidence="2 3">
    <name type="scientific">Rehmannia glutinosa</name>
    <name type="common">Chinese foxglove</name>
    <dbReference type="NCBI Taxonomy" id="99300"/>
    <lineage>
        <taxon>Eukaryota</taxon>
        <taxon>Viridiplantae</taxon>
        <taxon>Streptophyta</taxon>
        <taxon>Embryophyta</taxon>
        <taxon>Tracheophyta</taxon>
        <taxon>Spermatophyta</taxon>
        <taxon>Magnoliopsida</taxon>
        <taxon>eudicotyledons</taxon>
        <taxon>Gunneridae</taxon>
        <taxon>Pentapetalae</taxon>
        <taxon>asterids</taxon>
        <taxon>lamiids</taxon>
        <taxon>Lamiales</taxon>
        <taxon>Orobanchaceae</taxon>
        <taxon>Rehmannieae</taxon>
        <taxon>Rehmannia</taxon>
    </lineage>
</organism>
<reference evidence="2 3" key="1">
    <citation type="journal article" date="2021" name="Comput. Struct. Biotechnol. J.">
        <title>De novo genome assembly of the potent medicinal plant Rehmannia glutinosa using nanopore technology.</title>
        <authorList>
            <person name="Ma L."/>
            <person name="Dong C."/>
            <person name="Song C."/>
            <person name="Wang X."/>
            <person name="Zheng X."/>
            <person name="Niu Y."/>
            <person name="Chen S."/>
            <person name="Feng W."/>
        </authorList>
    </citation>
    <scope>NUCLEOTIDE SEQUENCE [LARGE SCALE GENOMIC DNA]</scope>
    <source>
        <strain evidence="2">DH-2019</strain>
    </source>
</reference>
<dbReference type="EMBL" id="JABTTQ020003484">
    <property type="protein sequence ID" value="KAK6116703.1"/>
    <property type="molecule type" value="Genomic_DNA"/>
</dbReference>
<feature type="region of interest" description="Disordered" evidence="1">
    <location>
        <begin position="59"/>
        <end position="78"/>
    </location>
</feature>
<name>A0ABR0U2I0_REHGL</name>
<accession>A0ABR0U2I0</accession>
<evidence type="ECO:0000313" key="2">
    <source>
        <dbReference type="EMBL" id="KAK6116703.1"/>
    </source>
</evidence>
<sequence length="170" mass="18894">MSGVWRWRKLRGGIGDIEERYRKVGGGSKAKFGELPARGSYVKRRESLIGIGMQERYKWDHGSSGDGQQQQHTRRIRRRPIALVAPSKWISYSLTARTTSFLPSRPIPTFDVLDGDSPALPTIPDNISIDHNSNKKSNNSSTNYIHDINNNSTKDVGGGGFQGSQSLPQL</sequence>
<gene>
    <name evidence="2" type="ORF">DH2020_049523</name>
</gene>
<dbReference type="Proteomes" id="UP001318860">
    <property type="component" value="Unassembled WGS sequence"/>
</dbReference>